<proteinExistence type="predicted"/>
<dbReference type="Proteomes" id="UP000639859">
    <property type="component" value="Unassembled WGS sequence"/>
</dbReference>
<evidence type="ECO:0000313" key="3">
    <source>
        <dbReference type="Proteomes" id="UP000639859"/>
    </source>
</evidence>
<gene>
    <name evidence="2" type="ORF">I4Q42_09190</name>
</gene>
<dbReference type="InterPro" id="IPR010982">
    <property type="entry name" value="Lambda_DNA-bd_dom_sf"/>
</dbReference>
<comment type="caution">
    <text evidence="2">The sequence shown here is derived from an EMBL/GenBank/DDBJ whole genome shotgun (WGS) entry which is preliminary data.</text>
</comment>
<dbReference type="Gene3D" id="1.10.260.40">
    <property type="entry name" value="lambda repressor-like DNA-binding domains"/>
    <property type="match status" value="1"/>
</dbReference>
<dbReference type="CDD" id="cd00093">
    <property type="entry name" value="HTH_XRE"/>
    <property type="match status" value="1"/>
</dbReference>
<protein>
    <submittedName>
        <fullName evidence="2">Helix-turn-helix transcriptional regulator</fullName>
    </submittedName>
</protein>
<dbReference type="PROSITE" id="PS50943">
    <property type="entry name" value="HTH_CROC1"/>
    <property type="match status" value="1"/>
</dbReference>
<dbReference type="Pfam" id="PF13560">
    <property type="entry name" value="HTH_31"/>
    <property type="match status" value="1"/>
</dbReference>
<dbReference type="EMBL" id="JADWOX010000005">
    <property type="protein sequence ID" value="MBI1683843.1"/>
    <property type="molecule type" value="Genomic_DNA"/>
</dbReference>
<accession>A0ABS0SW73</accession>
<reference evidence="2 3" key="1">
    <citation type="submission" date="2020-11" db="EMBL/GenBank/DDBJ databases">
        <title>genome sequence of strain KACC 18849.</title>
        <authorList>
            <person name="Gao J."/>
            <person name="Zhang X."/>
        </authorList>
    </citation>
    <scope>NUCLEOTIDE SEQUENCE [LARGE SCALE GENOMIC DNA]</scope>
    <source>
        <strain evidence="2 3">KACC 18849</strain>
    </source>
</reference>
<keyword evidence="3" id="KW-1185">Reference proteome</keyword>
<feature type="domain" description="HTH cro/C1-type" evidence="1">
    <location>
        <begin position="11"/>
        <end position="47"/>
    </location>
</feature>
<dbReference type="SMART" id="SM00530">
    <property type="entry name" value="HTH_XRE"/>
    <property type="match status" value="1"/>
</dbReference>
<evidence type="ECO:0000313" key="2">
    <source>
        <dbReference type="EMBL" id="MBI1683843.1"/>
    </source>
</evidence>
<dbReference type="InterPro" id="IPR001387">
    <property type="entry name" value="Cro/C1-type_HTH"/>
</dbReference>
<organism evidence="2 3">
    <name type="scientific">Caulobacter hibisci</name>
    <dbReference type="NCBI Taxonomy" id="2035993"/>
    <lineage>
        <taxon>Bacteria</taxon>
        <taxon>Pseudomonadati</taxon>
        <taxon>Pseudomonadota</taxon>
        <taxon>Alphaproteobacteria</taxon>
        <taxon>Caulobacterales</taxon>
        <taxon>Caulobacteraceae</taxon>
        <taxon>Caulobacter</taxon>
    </lineage>
</organism>
<name>A0ABS0SW73_9CAUL</name>
<evidence type="ECO:0000259" key="1">
    <source>
        <dbReference type="PROSITE" id="PS50943"/>
    </source>
</evidence>
<dbReference type="SUPFAM" id="SSF47413">
    <property type="entry name" value="lambda repressor-like DNA-binding domains"/>
    <property type="match status" value="1"/>
</dbReference>
<sequence>MLHDLPVGRALRRFRRLNAVKQGHLAELLAVSQATVSRWESGAQEPDEVHRERIVALIAAQADHRGDAALKRLVETSSMPVHLVCDATHQLLAVSPPRAATWRVEAGEMLGTSLWRFASPGVVAAQAALAYGGWFERPYQQLRFETGSNGHDDIPILPGLLQWETVPLSDGRTGRLATTVG</sequence>